<evidence type="ECO:0000259" key="8">
    <source>
        <dbReference type="PROSITE" id="PS50950"/>
    </source>
</evidence>
<dbReference type="PROSITE" id="PS50950">
    <property type="entry name" value="ZF_THAP"/>
    <property type="match status" value="1"/>
</dbReference>
<dbReference type="InterPro" id="IPR027806">
    <property type="entry name" value="HARBI1_dom"/>
</dbReference>
<dbReference type="PANTHER" id="PTHR23080:SF133">
    <property type="entry name" value="SI:CH211-262I1.5-RELATED"/>
    <property type="match status" value="1"/>
</dbReference>
<dbReference type="Pfam" id="PF05485">
    <property type="entry name" value="THAP"/>
    <property type="match status" value="1"/>
</dbReference>
<evidence type="ECO:0000256" key="2">
    <source>
        <dbReference type="ARBA" id="ARBA00022723"/>
    </source>
</evidence>
<dbReference type="AlphaFoldDB" id="A0A8B8B4Q1"/>
<dbReference type="SUPFAM" id="SSF57716">
    <property type="entry name" value="Glucocorticoid receptor-like (DNA-binding domain)"/>
    <property type="match status" value="1"/>
</dbReference>
<evidence type="ECO:0000313" key="11">
    <source>
        <dbReference type="RefSeq" id="XP_022298395.1"/>
    </source>
</evidence>
<dbReference type="Proteomes" id="UP000694844">
    <property type="component" value="Chromosome 1"/>
</dbReference>
<gene>
    <name evidence="11" type="primary">LOC111107470</name>
    <name evidence="10" type="synonym">LOC111107348</name>
</gene>
<dbReference type="KEGG" id="cvn:111107348"/>
<keyword evidence="7" id="KW-0175">Coiled coil</keyword>
<proteinExistence type="predicted"/>
<feature type="domain" description="THAP-type" evidence="8">
    <location>
        <begin position="1"/>
        <end position="81"/>
    </location>
</feature>
<keyword evidence="4" id="KW-0862">Zinc</keyword>
<dbReference type="GeneID" id="111107470"/>
<accession>A0A8B8B4Q1</accession>
<protein>
    <submittedName>
        <fullName evidence="10">Uncharacterized protein LOC111107348</fullName>
    </submittedName>
    <submittedName>
        <fullName evidence="11">Uncharacterized protein LOC111107470</fullName>
    </submittedName>
</protein>
<name>A0A8B8B4Q1_CRAVI</name>
<dbReference type="InterPro" id="IPR027805">
    <property type="entry name" value="Transposase_HTH_dom"/>
</dbReference>
<comment type="cofactor">
    <cofactor evidence="1">
        <name>a divalent metal cation</name>
        <dbReference type="ChEBI" id="CHEBI:60240"/>
    </cofactor>
</comment>
<keyword evidence="9" id="KW-1185">Reference proteome</keyword>
<dbReference type="SMART" id="SM00980">
    <property type="entry name" value="THAP"/>
    <property type="match status" value="1"/>
</dbReference>
<reference evidence="10 11" key="1">
    <citation type="submission" date="2025-04" db="UniProtKB">
        <authorList>
            <consortium name="RefSeq"/>
        </authorList>
    </citation>
    <scope>IDENTIFICATION</scope>
    <source>
        <tissue evidence="10 11">Whole sample</tissue>
    </source>
</reference>
<evidence type="ECO:0000256" key="1">
    <source>
        <dbReference type="ARBA" id="ARBA00001968"/>
    </source>
</evidence>
<dbReference type="OrthoDB" id="6122674at2759"/>
<evidence type="ECO:0000256" key="7">
    <source>
        <dbReference type="SAM" id="Coils"/>
    </source>
</evidence>
<evidence type="ECO:0000313" key="10">
    <source>
        <dbReference type="RefSeq" id="XP_022298226.1"/>
    </source>
</evidence>
<dbReference type="RefSeq" id="XP_022298395.1">
    <property type="nucleotide sequence ID" value="XM_022442687.1"/>
</dbReference>
<evidence type="ECO:0000313" key="9">
    <source>
        <dbReference type="Proteomes" id="UP000694844"/>
    </source>
</evidence>
<dbReference type="Proteomes" id="UP000694844">
    <property type="component" value="Chromosome 8"/>
</dbReference>
<dbReference type="KEGG" id="cvn:111107470"/>
<evidence type="ECO:0000256" key="3">
    <source>
        <dbReference type="ARBA" id="ARBA00022771"/>
    </source>
</evidence>
<dbReference type="PANTHER" id="PTHR23080">
    <property type="entry name" value="THAP DOMAIN PROTEIN"/>
    <property type="match status" value="1"/>
</dbReference>
<dbReference type="Pfam" id="PF13359">
    <property type="entry name" value="DDE_Tnp_4"/>
    <property type="match status" value="1"/>
</dbReference>
<dbReference type="GO" id="GO:0008270">
    <property type="term" value="F:zinc ion binding"/>
    <property type="evidence" value="ECO:0007669"/>
    <property type="project" value="UniProtKB-KW"/>
</dbReference>
<dbReference type="RefSeq" id="XP_022298226.1">
    <property type="nucleotide sequence ID" value="XM_022442518.1"/>
</dbReference>
<dbReference type="Pfam" id="PF13613">
    <property type="entry name" value="HTH_Tnp_4"/>
    <property type="match status" value="1"/>
</dbReference>
<sequence>MVYCFAIGCTHRTGGTQSCSLFRFPTDVKERKKWIERCRRADREYNPNDRLCSCHFEAGKKEFGPTIFSYSKNVGYFPEIQTPKRRKLTCQESTPGPDCIVTSDHQAHDHNYCDSSQQEKDTKDQSTEVSILEKQIAELKEEINKLKLQKPKMSIKDIIDDTEKMLLYTSFPADVFQVLVNMLYRMAPFNYYAGWAVTCFSIEDQLLMTLMKLRLNYRDMDLAVRFSTSRATVSNIINTYVSVLHEIFYEGVLKELGIPSQLKCKGSMPKSFDEFASARIAMDATEVIQDVPSDMNSQSLSYSNYKSRHTVKALTCVAPNGALVFTSELYPGSTSDAAIVDHCGVLKQLQPGDLVLADKGFNIFDKLPAGVSLNIPPFLSNKAHFTKEEAKLCYKIGTST</sequence>
<feature type="coiled-coil region" evidence="7">
    <location>
        <begin position="122"/>
        <end position="156"/>
    </location>
</feature>
<keyword evidence="3 6" id="KW-0863">Zinc-finger</keyword>
<dbReference type="GO" id="GO:0003677">
    <property type="term" value="F:DNA binding"/>
    <property type="evidence" value="ECO:0007669"/>
    <property type="project" value="UniProtKB-UniRule"/>
</dbReference>
<evidence type="ECO:0000256" key="5">
    <source>
        <dbReference type="ARBA" id="ARBA00023125"/>
    </source>
</evidence>
<evidence type="ECO:0000256" key="4">
    <source>
        <dbReference type="ARBA" id="ARBA00022833"/>
    </source>
</evidence>
<evidence type="ECO:0000256" key="6">
    <source>
        <dbReference type="PROSITE-ProRule" id="PRU00309"/>
    </source>
</evidence>
<organism evidence="9 11">
    <name type="scientific">Crassostrea virginica</name>
    <name type="common">Eastern oyster</name>
    <dbReference type="NCBI Taxonomy" id="6565"/>
    <lineage>
        <taxon>Eukaryota</taxon>
        <taxon>Metazoa</taxon>
        <taxon>Spiralia</taxon>
        <taxon>Lophotrochozoa</taxon>
        <taxon>Mollusca</taxon>
        <taxon>Bivalvia</taxon>
        <taxon>Autobranchia</taxon>
        <taxon>Pteriomorphia</taxon>
        <taxon>Ostreida</taxon>
        <taxon>Ostreoidea</taxon>
        <taxon>Ostreidae</taxon>
        <taxon>Crassostrea</taxon>
    </lineage>
</organism>
<keyword evidence="5 6" id="KW-0238">DNA-binding</keyword>
<dbReference type="InterPro" id="IPR006612">
    <property type="entry name" value="THAP_Znf"/>
</dbReference>
<keyword evidence="2" id="KW-0479">Metal-binding</keyword>